<protein>
    <recommendedName>
        <fullName evidence="5">Mitochondrial assembly of ribosomal large subunit protein 1</fullName>
    </recommendedName>
</protein>
<evidence type="ECO:0000256" key="3">
    <source>
        <dbReference type="ARBA" id="ARBA00023128"/>
    </source>
</evidence>
<evidence type="ECO:0000313" key="6">
    <source>
        <dbReference type="EMBL" id="KAF7395641.1"/>
    </source>
</evidence>
<dbReference type="GO" id="GO:0005739">
    <property type="term" value="C:mitochondrion"/>
    <property type="evidence" value="ECO:0007669"/>
    <property type="project" value="UniProtKB-SubCell"/>
</dbReference>
<dbReference type="PANTHER" id="PTHR21043:SF0">
    <property type="entry name" value="MITOCHONDRIAL ASSEMBLY OF RIBOSOMAL LARGE SUBUNIT PROTEIN 1"/>
    <property type="match status" value="1"/>
</dbReference>
<evidence type="ECO:0000256" key="1">
    <source>
        <dbReference type="ARBA" id="ARBA00004173"/>
    </source>
</evidence>
<proteinExistence type="inferred from homology"/>
<keyword evidence="7" id="KW-1185">Reference proteome</keyword>
<dbReference type="GO" id="GO:0090071">
    <property type="term" value="P:negative regulation of ribosome biogenesis"/>
    <property type="evidence" value="ECO:0007669"/>
    <property type="project" value="TreeGrafter"/>
</dbReference>
<evidence type="ECO:0000256" key="5">
    <source>
        <dbReference type="ARBA" id="ARBA00073331"/>
    </source>
</evidence>
<dbReference type="FunFam" id="3.30.460.10:FF:000018">
    <property type="entry name" value="Mitochondrial assembly of ribosomal large subunit 1"/>
    <property type="match status" value="1"/>
</dbReference>
<reference evidence="6" key="1">
    <citation type="journal article" date="2020" name="G3 (Bethesda)">
        <title>High-Quality Assemblies for Three Invasive Social Wasps from the &lt;i&gt;Vespula&lt;/i&gt; Genus.</title>
        <authorList>
            <person name="Harrop T.W.R."/>
            <person name="Guhlin J."/>
            <person name="McLaughlin G.M."/>
            <person name="Permina E."/>
            <person name="Stockwell P."/>
            <person name="Gilligan J."/>
            <person name="Le Lec M.F."/>
            <person name="Gruber M.A.M."/>
            <person name="Quinn O."/>
            <person name="Lovegrove M."/>
            <person name="Duncan E.J."/>
            <person name="Remnant E.J."/>
            <person name="Van Eeckhoven J."/>
            <person name="Graham B."/>
            <person name="Knapp R.A."/>
            <person name="Langford K.W."/>
            <person name="Kronenberg Z."/>
            <person name="Press M.O."/>
            <person name="Eacker S.M."/>
            <person name="Wilson-Rankin E.E."/>
            <person name="Purcell J."/>
            <person name="Lester P.J."/>
            <person name="Dearden P.K."/>
        </authorList>
    </citation>
    <scope>NUCLEOTIDE SEQUENCE</scope>
    <source>
        <strain evidence="6">Linc-1</strain>
    </source>
</reference>
<dbReference type="InterPro" id="IPR043519">
    <property type="entry name" value="NT_sf"/>
</dbReference>
<comment type="function">
    <text evidence="4">Required for normal mitochondrial ribosome function and mitochondrial translation. May play a role in ribosome biogenesis by preventing premature association of the 28S and 39S ribosomal subunits. Interacts with mitochondrial ribosomal protein uL14m (MRPL14), probably blocking formation of intersubunit bridge B8, preventing association of the 28S and 39S ribosomal subunits. Addition to isolated mitochondrial ribosomal subunits partially inhibits translation, probably by interfering with the association of the 28S and 39S ribosomal subunits and the formation of functional ribosomes. May also participate in the assembly and/or regulation of the stability of the large subunit of the mitochondrial ribosome. May function as a ribosomal silencing factor.</text>
</comment>
<dbReference type="Pfam" id="PF02410">
    <property type="entry name" value="RsfS"/>
    <property type="match status" value="1"/>
</dbReference>
<comment type="caution">
    <text evidence="6">The sequence shown here is derived from an EMBL/GenBank/DDBJ whole genome shotgun (WGS) entry which is preliminary data.</text>
</comment>
<dbReference type="GO" id="GO:0043023">
    <property type="term" value="F:ribosomal large subunit binding"/>
    <property type="evidence" value="ECO:0007669"/>
    <property type="project" value="TreeGrafter"/>
</dbReference>
<evidence type="ECO:0000313" key="7">
    <source>
        <dbReference type="Proteomes" id="UP000617340"/>
    </source>
</evidence>
<organism evidence="6 7">
    <name type="scientific">Vespula germanica</name>
    <name type="common">German yellow jacket</name>
    <name type="synonym">Paravespula germanica</name>
    <dbReference type="NCBI Taxonomy" id="30212"/>
    <lineage>
        <taxon>Eukaryota</taxon>
        <taxon>Metazoa</taxon>
        <taxon>Ecdysozoa</taxon>
        <taxon>Arthropoda</taxon>
        <taxon>Hexapoda</taxon>
        <taxon>Insecta</taxon>
        <taxon>Pterygota</taxon>
        <taxon>Neoptera</taxon>
        <taxon>Endopterygota</taxon>
        <taxon>Hymenoptera</taxon>
        <taxon>Apocrita</taxon>
        <taxon>Aculeata</taxon>
        <taxon>Vespoidea</taxon>
        <taxon>Vespidae</taxon>
        <taxon>Vespinae</taxon>
        <taxon>Vespula</taxon>
    </lineage>
</organism>
<dbReference type="Gene3D" id="3.30.460.10">
    <property type="entry name" value="Beta Polymerase, domain 2"/>
    <property type="match status" value="1"/>
</dbReference>
<name>A0A834K1S8_VESGE</name>
<comment type="subcellular location">
    <subcellularLocation>
        <location evidence="1">Mitochondrion</location>
    </subcellularLocation>
</comment>
<dbReference type="GO" id="GO:0017148">
    <property type="term" value="P:negative regulation of translation"/>
    <property type="evidence" value="ECO:0007669"/>
    <property type="project" value="TreeGrafter"/>
</dbReference>
<dbReference type="SUPFAM" id="SSF81301">
    <property type="entry name" value="Nucleotidyltransferase"/>
    <property type="match status" value="1"/>
</dbReference>
<dbReference type="EMBL" id="JACSDZ010000009">
    <property type="protein sequence ID" value="KAF7395641.1"/>
    <property type="molecule type" value="Genomic_DNA"/>
</dbReference>
<evidence type="ECO:0000256" key="2">
    <source>
        <dbReference type="ARBA" id="ARBA00010574"/>
    </source>
</evidence>
<keyword evidence="3" id="KW-0496">Mitochondrion</keyword>
<dbReference type="HAMAP" id="MF_01477">
    <property type="entry name" value="Iojap_RsfS"/>
    <property type="match status" value="1"/>
</dbReference>
<comment type="similarity">
    <text evidence="2">Belongs to the Iojap/RsfS family.</text>
</comment>
<gene>
    <name evidence="6" type="ORF">HZH68_009691</name>
</gene>
<accession>A0A834K1S8</accession>
<dbReference type="NCBIfam" id="TIGR00090">
    <property type="entry name" value="rsfS_iojap_ybeB"/>
    <property type="match status" value="1"/>
</dbReference>
<dbReference type="InterPro" id="IPR004394">
    <property type="entry name" value="Iojap/RsfS/C7orf30"/>
</dbReference>
<dbReference type="AlphaFoldDB" id="A0A834K1S8"/>
<evidence type="ECO:0000256" key="4">
    <source>
        <dbReference type="ARBA" id="ARBA00053669"/>
    </source>
</evidence>
<dbReference type="Proteomes" id="UP000617340">
    <property type="component" value="Unassembled WGS sequence"/>
</dbReference>
<sequence>MNKCILSNLLRARKICKTFVPHKNRCITYSLLKQTRYFSDISPKKLSNEEPTNENENDLVSELTSKHKIFHDKDSKVILDVEEEQKRILLEDLRIEEEQEYDPYSGLNLKRGIYGVYDIEDLIMVLRKDNAKNIFVVSVPKENIYVDYMVIVTGKSQKHMSALAAYVRKVYKLKMHKKDIIPKIEGAKSKDWIALDLGNIALHIFSAAARKQYDLETLWAVGSQYDNQTNKPMEADIMEQYNSFLDVFQPENP</sequence>
<dbReference type="PANTHER" id="PTHR21043">
    <property type="entry name" value="IOJAP SUPERFAMILY ORTHOLOG"/>
    <property type="match status" value="1"/>
</dbReference>